<keyword evidence="6" id="KW-0411">Iron-sulfur</keyword>
<dbReference type="InterPro" id="IPR008333">
    <property type="entry name" value="Cbr1-like_FAD-bd_dom"/>
</dbReference>
<dbReference type="GO" id="GO:0051537">
    <property type="term" value="F:2 iron, 2 sulfur cluster binding"/>
    <property type="evidence" value="ECO:0007669"/>
    <property type="project" value="UniProtKB-KW"/>
</dbReference>
<dbReference type="InterPro" id="IPR039261">
    <property type="entry name" value="FNR_nucleotide-bd"/>
</dbReference>
<dbReference type="SUPFAM" id="SSF54292">
    <property type="entry name" value="2Fe-2S ferredoxin-like"/>
    <property type="match status" value="1"/>
</dbReference>
<feature type="domain" description="2Fe-2S ferredoxin-type" evidence="8">
    <location>
        <begin position="234"/>
        <end position="316"/>
    </location>
</feature>
<accession>A0A8J3AQE4</accession>
<dbReference type="Pfam" id="PF00970">
    <property type="entry name" value="FAD_binding_6"/>
    <property type="match status" value="1"/>
</dbReference>
<dbReference type="GO" id="GO:0046872">
    <property type="term" value="F:metal ion binding"/>
    <property type="evidence" value="ECO:0007669"/>
    <property type="project" value="UniProtKB-KW"/>
</dbReference>
<dbReference type="Gene3D" id="2.40.30.10">
    <property type="entry name" value="Translation factors"/>
    <property type="match status" value="1"/>
</dbReference>
<dbReference type="InterPro" id="IPR006058">
    <property type="entry name" value="2Fe2S_fd_BS"/>
</dbReference>
<dbReference type="Gene3D" id="3.40.50.80">
    <property type="entry name" value="Nucleotide-binding domain of ferredoxin-NADP reductase (FNR) module"/>
    <property type="match status" value="1"/>
</dbReference>
<evidence type="ECO:0000256" key="4">
    <source>
        <dbReference type="ARBA" id="ARBA00023002"/>
    </source>
</evidence>
<dbReference type="EMBL" id="BMDI01000001">
    <property type="protein sequence ID" value="GGI18323.1"/>
    <property type="molecule type" value="Genomic_DNA"/>
</dbReference>
<evidence type="ECO:0000256" key="2">
    <source>
        <dbReference type="ARBA" id="ARBA00022714"/>
    </source>
</evidence>
<evidence type="ECO:0000256" key="6">
    <source>
        <dbReference type="ARBA" id="ARBA00023014"/>
    </source>
</evidence>
<dbReference type="InterPro" id="IPR050415">
    <property type="entry name" value="MRET"/>
</dbReference>
<dbReference type="SUPFAM" id="SSF63380">
    <property type="entry name" value="Riboflavin synthase domain-like"/>
    <property type="match status" value="1"/>
</dbReference>
<dbReference type="CDD" id="cd06185">
    <property type="entry name" value="PDR_like"/>
    <property type="match status" value="1"/>
</dbReference>
<evidence type="ECO:0000313" key="10">
    <source>
        <dbReference type="EMBL" id="GGI18323.1"/>
    </source>
</evidence>
<evidence type="ECO:0000256" key="5">
    <source>
        <dbReference type="ARBA" id="ARBA00023004"/>
    </source>
</evidence>
<dbReference type="CDD" id="cd00207">
    <property type="entry name" value="fer2"/>
    <property type="match status" value="1"/>
</dbReference>
<sequence>MTARIIMKLVVTDIVQDTPSVKIFTLKHPLRPELPAQSAGAHVDVRLPDGKIRQYSLCSDPDDNSVYKIAVRKEDNGRGGSRWLHDNVELGTILHVTAPRNNFPLDAKARRNIFIAGGIGITPFISLVFASRKLGIPFELNYCFRSPADAPTLRILQEICTPQELRLWTSEGEVCNRYSVESIGAPVEGTHVYCCGPNALVEAVRNKTQDWPEEQIHFEVFAATLDENFKPEPFDIKIASTGKVIRVAANQSALDALQENGFNIASSCALGVCGSCECGYSDGVVIHRDSVLSVSARQDKMMPCVSRARVAVTLNL</sequence>
<evidence type="ECO:0000259" key="8">
    <source>
        <dbReference type="PROSITE" id="PS51085"/>
    </source>
</evidence>
<dbReference type="InterPro" id="IPR017927">
    <property type="entry name" value="FAD-bd_FR_type"/>
</dbReference>
<evidence type="ECO:0000256" key="1">
    <source>
        <dbReference type="ARBA" id="ARBA00022630"/>
    </source>
</evidence>
<keyword evidence="1" id="KW-0285">Flavoprotein</keyword>
<keyword evidence="11" id="KW-1185">Reference proteome</keyword>
<feature type="domain" description="FAD-binding FR-type" evidence="9">
    <location>
        <begin position="4"/>
        <end position="106"/>
    </location>
</feature>
<keyword evidence="3" id="KW-0479">Metal-binding</keyword>
<evidence type="ECO:0000256" key="7">
    <source>
        <dbReference type="SAM" id="Phobius"/>
    </source>
</evidence>
<evidence type="ECO:0000256" key="3">
    <source>
        <dbReference type="ARBA" id="ARBA00022723"/>
    </source>
</evidence>
<dbReference type="InterPro" id="IPR012675">
    <property type="entry name" value="Beta-grasp_dom_sf"/>
</dbReference>
<dbReference type="InterPro" id="IPR036010">
    <property type="entry name" value="2Fe-2S_ferredoxin-like_sf"/>
</dbReference>
<dbReference type="Gene3D" id="3.10.20.30">
    <property type="match status" value="1"/>
</dbReference>
<dbReference type="GO" id="GO:0016491">
    <property type="term" value="F:oxidoreductase activity"/>
    <property type="evidence" value="ECO:0007669"/>
    <property type="project" value="UniProtKB-KW"/>
</dbReference>
<evidence type="ECO:0000259" key="9">
    <source>
        <dbReference type="PROSITE" id="PS51384"/>
    </source>
</evidence>
<dbReference type="InterPro" id="IPR017938">
    <property type="entry name" value="Riboflavin_synthase-like_b-brl"/>
</dbReference>
<dbReference type="PANTHER" id="PTHR47354:SF1">
    <property type="entry name" value="CARNITINE MONOOXYGENASE REDUCTASE SUBUNIT"/>
    <property type="match status" value="1"/>
</dbReference>
<dbReference type="PROSITE" id="PS51384">
    <property type="entry name" value="FAD_FR"/>
    <property type="match status" value="1"/>
</dbReference>
<proteinExistence type="predicted"/>
<protein>
    <submittedName>
        <fullName evidence="10">Iron-sulfur protein</fullName>
    </submittedName>
</protein>
<dbReference type="PROSITE" id="PS51085">
    <property type="entry name" value="2FE2S_FER_2"/>
    <property type="match status" value="1"/>
</dbReference>
<name>A0A8J3AQE4_9BURK</name>
<keyword evidence="7" id="KW-0472">Membrane</keyword>
<keyword evidence="4" id="KW-0560">Oxidoreductase</keyword>
<dbReference type="SUPFAM" id="SSF52343">
    <property type="entry name" value="Ferredoxin reductase-like, C-terminal NADP-linked domain"/>
    <property type="match status" value="1"/>
</dbReference>
<organism evidence="10 11">
    <name type="scientific">Oxalicibacterium faecigallinarum</name>
    <dbReference type="NCBI Taxonomy" id="573741"/>
    <lineage>
        <taxon>Bacteria</taxon>
        <taxon>Pseudomonadati</taxon>
        <taxon>Pseudomonadota</taxon>
        <taxon>Betaproteobacteria</taxon>
        <taxon>Burkholderiales</taxon>
        <taxon>Oxalobacteraceae</taxon>
        <taxon>Oxalicibacterium</taxon>
    </lineage>
</organism>
<dbReference type="PROSITE" id="PS00197">
    <property type="entry name" value="2FE2S_FER_1"/>
    <property type="match status" value="1"/>
</dbReference>
<evidence type="ECO:0000313" key="11">
    <source>
        <dbReference type="Proteomes" id="UP000642180"/>
    </source>
</evidence>
<keyword evidence="7" id="KW-0812">Transmembrane</keyword>
<feature type="transmembrane region" description="Helical" evidence="7">
    <location>
        <begin position="113"/>
        <end position="131"/>
    </location>
</feature>
<dbReference type="Pfam" id="PF00111">
    <property type="entry name" value="Fer2"/>
    <property type="match status" value="1"/>
</dbReference>
<dbReference type="PANTHER" id="PTHR47354">
    <property type="entry name" value="NADH OXIDOREDUCTASE HCR"/>
    <property type="match status" value="1"/>
</dbReference>
<dbReference type="InterPro" id="IPR001041">
    <property type="entry name" value="2Fe-2S_ferredoxin-type"/>
</dbReference>
<reference evidence="11" key="1">
    <citation type="journal article" date="2019" name="Int. J. Syst. Evol. Microbiol.">
        <title>The Global Catalogue of Microorganisms (GCM) 10K type strain sequencing project: providing services to taxonomists for standard genome sequencing and annotation.</title>
        <authorList>
            <consortium name="The Broad Institute Genomics Platform"/>
            <consortium name="The Broad Institute Genome Sequencing Center for Infectious Disease"/>
            <person name="Wu L."/>
            <person name="Ma J."/>
        </authorList>
    </citation>
    <scope>NUCLEOTIDE SEQUENCE [LARGE SCALE GENOMIC DNA]</scope>
    <source>
        <strain evidence="11">CCM 2767</strain>
    </source>
</reference>
<dbReference type="RefSeq" id="WP_188380470.1">
    <property type="nucleotide sequence ID" value="NZ_BMDI01000001.1"/>
</dbReference>
<keyword evidence="2" id="KW-0001">2Fe-2S</keyword>
<gene>
    <name evidence="10" type="ORF">GCM10008066_13430</name>
</gene>
<keyword evidence="7" id="KW-1133">Transmembrane helix</keyword>
<keyword evidence="5" id="KW-0408">Iron</keyword>
<comment type="caution">
    <text evidence="10">The sequence shown here is derived from an EMBL/GenBank/DDBJ whole genome shotgun (WGS) entry which is preliminary data.</text>
</comment>
<dbReference type="Proteomes" id="UP000642180">
    <property type="component" value="Unassembled WGS sequence"/>
</dbReference>
<dbReference type="PRINTS" id="PR00409">
    <property type="entry name" value="PHDIOXRDTASE"/>
</dbReference>
<dbReference type="AlphaFoldDB" id="A0A8J3AQE4"/>